<evidence type="ECO:0000313" key="1">
    <source>
        <dbReference type="EMBL" id="MFD1630633.1"/>
    </source>
</evidence>
<accession>A0ABW4IF06</accession>
<proteinExistence type="predicted"/>
<comment type="caution">
    <text evidence="1">The sequence shown here is derived from an EMBL/GenBank/DDBJ whole genome shotgun (WGS) entry which is preliminary data.</text>
</comment>
<sequence length="118" mass="13493">MEKPRKGKSKGRTPLFEDSFKIAVAREYILGDYSARQVGKKYNLNSDNVFYFVKWYNKHHPDPAPETSSPAELRPSNTPKLEEELALAKLKITALEMLIRNAEREMGVDIVKKPGTKQ</sequence>
<name>A0ABW4IF06_9SPHI</name>
<keyword evidence="2" id="KW-1185">Reference proteome</keyword>
<dbReference type="EMBL" id="JBHUDG010000018">
    <property type="protein sequence ID" value="MFD1630633.1"/>
    <property type="molecule type" value="Genomic_DNA"/>
</dbReference>
<evidence type="ECO:0000313" key="2">
    <source>
        <dbReference type="Proteomes" id="UP001597118"/>
    </source>
</evidence>
<gene>
    <name evidence="1" type="ORF">ACFSAH_12140</name>
</gene>
<organism evidence="1 2">
    <name type="scientific">Pseudopedobacter beijingensis</name>
    <dbReference type="NCBI Taxonomy" id="1207056"/>
    <lineage>
        <taxon>Bacteria</taxon>
        <taxon>Pseudomonadati</taxon>
        <taxon>Bacteroidota</taxon>
        <taxon>Sphingobacteriia</taxon>
        <taxon>Sphingobacteriales</taxon>
        <taxon>Sphingobacteriaceae</taxon>
        <taxon>Pseudopedobacter</taxon>
    </lineage>
</organism>
<protein>
    <submittedName>
        <fullName evidence="1">Transposase</fullName>
    </submittedName>
</protein>
<dbReference type="Proteomes" id="UP001597118">
    <property type="component" value="Unassembled WGS sequence"/>
</dbReference>
<reference evidence="2" key="1">
    <citation type="journal article" date="2019" name="Int. J. Syst. Evol. Microbiol.">
        <title>The Global Catalogue of Microorganisms (GCM) 10K type strain sequencing project: providing services to taxonomists for standard genome sequencing and annotation.</title>
        <authorList>
            <consortium name="The Broad Institute Genomics Platform"/>
            <consortium name="The Broad Institute Genome Sequencing Center for Infectious Disease"/>
            <person name="Wu L."/>
            <person name="Ma J."/>
        </authorList>
    </citation>
    <scope>NUCLEOTIDE SEQUENCE [LARGE SCALE GENOMIC DNA]</scope>
    <source>
        <strain evidence="2">CCUG 53762</strain>
    </source>
</reference>
<dbReference type="RefSeq" id="WP_379663008.1">
    <property type="nucleotide sequence ID" value="NZ_JBHUDG010000018.1"/>
</dbReference>